<proteinExistence type="predicted"/>
<evidence type="ECO:0000313" key="2">
    <source>
        <dbReference type="Proteomes" id="UP000439903"/>
    </source>
</evidence>
<protein>
    <submittedName>
        <fullName evidence="1">Uncharacterized protein</fullName>
    </submittedName>
</protein>
<sequence length="67" mass="7710">MTDIMTFDDLNEQETSESICDDFNVQHNEEKVIEENLTDSEEEGETSELKYLLVISYKSDIQNLGSC</sequence>
<name>A0A8H4AY25_GIGMA</name>
<dbReference type="Proteomes" id="UP000439903">
    <property type="component" value="Unassembled WGS sequence"/>
</dbReference>
<dbReference type="EMBL" id="WTPW01000132">
    <property type="protein sequence ID" value="KAF0543596.1"/>
    <property type="molecule type" value="Genomic_DNA"/>
</dbReference>
<comment type="caution">
    <text evidence="1">The sequence shown here is derived from an EMBL/GenBank/DDBJ whole genome shotgun (WGS) entry which is preliminary data.</text>
</comment>
<evidence type="ECO:0000313" key="1">
    <source>
        <dbReference type="EMBL" id="KAF0543596.1"/>
    </source>
</evidence>
<organism evidence="1 2">
    <name type="scientific">Gigaspora margarita</name>
    <dbReference type="NCBI Taxonomy" id="4874"/>
    <lineage>
        <taxon>Eukaryota</taxon>
        <taxon>Fungi</taxon>
        <taxon>Fungi incertae sedis</taxon>
        <taxon>Mucoromycota</taxon>
        <taxon>Glomeromycotina</taxon>
        <taxon>Glomeromycetes</taxon>
        <taxon>Diversisporales</taxon>
        <taxon>Gigasporaceae</taxon>
        <taxon>Gigaspora</taxon>
    </lineage>
</organism>
<dbReference type="AlphaFoldDB" id="A0A8H4AY25"/>
<accession>A0A8H4AY25</accession>
<reference evidence="1 2" key="1">
    <citation type="journal article" date="2019" name="Environ. Microbiol.">
        <title>At the nexus of three kingdoms: the genome of the mycorrhizal fungus Gigaspora margarita provides insights into plant, endobacterial and fungal interactions.</title>
        <authorList>
            <person name="Venice F."/>
            <person name="Ghignone S."/>
            <person name="Salvioli di Fossalunga A."/>
            <person name="Amselem J."/>
            <person name="Novero M."/>
            <person name="Xianan X."/>
            <person name="Sedzielewska Toro K."/>
            <person name="Morin E."/>
            <person name="Lipzen A."/>
            <person name="Grigoriev I.V."/>
            <person name="Henrissat B."/>
            <person name="Martin F.M."/>
            <person name="Bonfante P."/>
        </authorList>
    </citation>
    <scope>NUCLEOTIDE SEQUENCE [LARGE SCALE GENOMIC DNA]</scope>
    <source>
        <strain evidence="1 2">BEG34</strain>
    </source>
</reference>
<keyword evidence="2" id="KW-1185">Reference proteome</keyword>
<gene>
    <name evidence="1" type="ORF">F8M41_003561</name>
</gene>